<dbReference type="AlphaFoldDB" id="A0A6C1E318"/>
<dbReference type="InterPro" id="IPR036477">
    <property type="entry name" value="Formyl_transf_N_sf"/>
</dbReference>
<evidence type="ECO:0000259" key="7">
    <source>
        <dbReference type="Pfam" id="PF02911"/>
    </source>
</evidence>
<organism evidence="8 9">
    <name type="scientific">Saccharomyces pastorianus</name>
    <name type="common">Lager yeast</name>
    <name type="synonym">Saccharomyces cerevisiae x Saccharomyces eubayanus</name>
    <dbReference type="NCBI Taxonomy" id="27292"/>
    <lineage>
        <taxon>Eukaryota</taxon>
        <taxon>Fungi</taxon>
        <taxon>Dikarya</taxon>
        <taxon>Ascomycota</taxon>
        <taxon>Saccharomycotina</taxon>
        <taxon>Saccharomycetes</taxon>
        <taxon>Saccharomycetales</taxon>
        <taxon>Saccharomycetaceae</taxon>
        <taxon>Saccharomyces</taxon>
    </lineage>
</organism>
<dbReference type="SUPFAM" id="SSF53328">
    <property type="entry name" value="Formyltransferase"/>
    <property type="match status" value="1"/>
</dbReference>
<evidence type="ECO:0000256" key="1">
    <source>
        <dbReference type="ARBA" id="ARBA00010699"/>
    </source>
</evidence>
<dbReference type="Gene3D" id="3.40.50.12230">
    <property type="match status" value="1"/>
</dbReference>
<dbReference type="InterPro" id="IPR005794">
    <property type="entry name" value="Fmt"/>
</dbReference>
<dbReference type="OrthoDB" id="10268103at2759"/>
<dbReference type="PANTHER" id="PTHR11138">
    <property type="entry name" value="METHIONYL-TRNA FORMYLTRANSFERASE"/>
    <property type="match status" value="1"/>
</dbReference>
<dbReference type="EMBL" id="CP048999">
    <property type="protein sequence ID" value="QID83320.1"/>
    <property type="molecule type" value="Genomic_DNA"/>
</dbReference>
<feature type="domain" description="Formyl transferase N-terminal" evidence="6">
    <location>
        <begin position="30"/>
        <end position="202"/>
    </location>
</feature>
<keyword evidence="4 8" id="KW-0808">Transferase</keyword>
<dbReference type="InterPro" id="IPR002376">
    <property type="entry name" value="Formyl_transf_N"/>
</dbReference>
<proteinExistence type="inferred from homology"/>
<evidence type="ECO:0000256" key="3">
    <source>
        <dbReference type="ARBA" id="ARBA00014185"/>
    </source>
</evidence>
<reference evidence="8 9" key="1">
    <citation type="journal article" date="2019" name="BMC Genomics">
        <title>Chromosome level assembly and comparative genome analysis confirm lager-brewing yeasts originated from a single hybridization.</title>
        <authorList>
            <person name="Salazar A.N."/>
            <person name="Gorter de Vries A.R."/>
            <person name="van den Broek M."/>
            <person name="Brouwers N."/>
            <person name="de la Torre Cortes P."/>
            <person name="Kuijpers N.G.A."/>
            <person name="Daran J.G."/>
            <person name="Abeel T."/>
        </authorList>
    </citation>
    <scope>NUCLEOTIDE SEQUENCE [LARGE SCALE GENOMIC DNA]</scope>
    <source>
        <strain evidence="8 9">CBS 1483</strain>
    </source>
</reference>
<dbReference type="Pfam" id="PF02911">
    <property type="entry name" value="Formyl_trans_C"/>
    <property type="match status" value="1"/>
</dbReference>
<dbReference type="PANTHER" id="PTHR11138:SF5">
    <property type="entry name" value="METHIONYL-TRNA FORMYLTRANSFERASE, MITOCHONDRIAL"/>
    <property type="match status" value="1"/>
</dbReference>
<dbReference type="FunFam" id="3.40.50.12230:FF:000005">
    <property type="entry name" value="Methionyl-tRNA transformylase"/>
    <property type="match status" value="1"/>
</dbReference>
<evidence type="ECO:0000259" key="6">
    <source>
        <dbReference type="Pfam" id="PF00551"/>
    </source>
</evidence>
<name>A0A6C1E318_SACPS</name>
<evidence type="ECO:0000313" key="8">
    <source>
        <dbReference type="EMBL" id="QID83320.1"/>
    </source>
</evidence>
<dbReference type="GO" id="GO:0004479">
    <property type="term" value="F:methionyl-tRNA formyltransferase activity"/>
    <property type="evidence" value="ECO:0007669"/>
    <property type="project" value="UniProtKB-EC"/>
</dbReference>
<dbReference type="Pfam" id="PF00551">
    <property type="entry name" value="Formyl_trans_N"/>
    <property type="match status" value="1"/>
</dbReference>
<comment type="similarity">
    <text evidence="1">Belongs to the Fmt family.</text>
</comment>
<sequence length="394" mass="42941">MLTKRTLPLRILFPCRRTSSDVSRPAQPLNVLFFGSDTFSNFSLQALNELRQTNGDHVVGKIQVVTRSPKWCGRQKSILKYPPIFDMASKLQLPRPITCDTKQDMLALGKLTSHSRPGSSADGGPFNAIIAVSFGKLIPGDLIRAVPLALNVHPSLLPRHKGSAPIQRALLEGDLCTGVTVQTLHPDRFDHGAIVAQTKPLAVAALLRAGRLAAADTAADGLPRRTAILLEQLGAVGAQLLKQTLCEQLYLPQNRVHAPAAAYEASYARRITTEDRRIHWARDSAAELLNRLETLGPVHAFKEAAAKGAAHPVVLKRVLLHACSVAKDSKLHSCEPGAFEYDQQQDCLVVACRGGSQLCVTRLQFEGFAVERAGQFVARLQKRCGTLGQHLMFQ</sequence>
<dbReference type="GO" id="GO:0005739">
    <property type="term" value="C:mitochondrion"/>
    <property type="evidence" value="ECO:0007669"/>
    <property type="project" value="TreeGrafter"/>
</dbReference>
<evidence type="ECO:0000313" key="9">
    <source>
        <dbReference type="Proteomes" id="UP000501346"/>
    </source>
</evidence>
<keyword evidence="5" id="KW-0648">Protein biosynthesis</keyword>
<dbReference type="NCBIfam" id="TIGR00460">
    <property type="entry name" value="fmt"/>
    <property type="match status" value="1"/>
</dbReference>
<dbReference type="Proteomes" id="UP000501346">
    <property type="component" value="Chromosome SeII-SeIV"/>
</dbReference>
<evidence type="ECO:0000256" key="4">
    <source>
        <dbReference type="ARBA" id="ARBA00022679"/>
    </source>
</evidence>
<evidence type="ECO:0000256" key="5">
    <source>
        <dbReference type="ARBA" id="ARBA00022917"/>
    </source>
</evidence>
<dbReference type="CDD" id="cd08646">
    <property type="entry name" value="FMT_core_Met-tRNA-FMT_N"/>
    <property type="match status" value="1"/>
</dbReference>
<protein>
    <recommendedName>
        <fullName evidence="3">Methionyl-tRNA formyltransferase, mitochondrial</fullName>
        <ecNumber evidence="2">2.1.2.9</ecNumber>
    </recommendedName>
</protein>
<accession>A0A6C1E318</accession>
<dbReference type="InterPro" id="IPR041711">
    <property type="entry name" value="Met-tRNA-FMT_N"/>
</dbReference>
<feature type="domain" description="Formyl transferase C-terminal" evidence="7">
    <location>
        <begin position="270"/>
        <end position="378"/>
    </location>
</feature>
<evidence type="ECO:0000256" key="2">
    <source>
        <dbReference type="ARBA" id="ARBA00012261"/>
    </source>
</evidence>
<gene>
    <name evidence="8" type="primary">FMT1_2</name>
    <name evidence="8" type="ORF">GRS66_005775</name>
</gene>
<keyword evidence="9" id="KW-1185">Reference proteome</keyword>
<dbReference type="EC" id="2.1.2.9" evidence="2"/>
<dbReference type="InterPro" id="IPR005793">
    <property type="entry name" value="Formyl_trans_C"/>
</dbReference>